<evidence type="ECO:0000313" key="2">
    <source>
        <dbReference type="EMBL" id="GAA4714929.1"/>
    </source>
</evidence>
<evidence type="ECO:0000313" key="3">
    <source>
        <dbReference type="Proteomes" id="UP001500843"/>
    </source>
</evidence>
<organism evidence="2 3">
    <name type="scientific">Promicromonospora umidemergens</name>
    <dbReference type="NCBI Taxonomy" id="629679"/>
    <lineage>
        <taxon>Bacteria</taxon>
        <taxon>Bacillati</taxon>
        <taxon>Actinomycetota</taxon>
        <taxon>Actinomycetes</taxon>
        <taxon>Micrococcales</taxon>
        <taxon>Promicromonosporaceae</taxon>
        <taxon>Promicromonospora</taxon>
    </lineage>
</organism>
<accession>A0ABP8XUK9</accession>
<feature type="transmembrane region" description="Helical" evidence="1">
    <location>
        <begin position="15"/>
        <end position="38"/>
    </location>
</feature>
<protein>
    <recommendedName>
        <fullName evidence="4">DUF4760 domain-containing protein</fullName>
    </recommendedName>
</protein>
<dbReference type="Proteomes" id="UP001500843">
    <property type="component" value="Unassembled WGS sequence"/>
</dbReference>
<sequence>MITASEAAPRWYELAALWAPSLVAIAVAVLAFWGAMAVRRGEAKQSRDEKTRQAAADVLSAAIMLLRAAIRAHEQGQPEIWNHQPGAGDDRNAYERYNDALEHAYNCNGVLTIWRPELAGASGSLIRAFATYEGGDKKKEQGAAQSKARKDFLAAVRQALGDSGPPPKM</sequence>
<name>A0ABP8XUK9_9MICO</name>
<keyword evidence="1" id="KW-0812">Transmembrane</keyword>
<keyword evidence="1" id="KW-0472">Membrane</keyword>
<dbReference type="EMBL" id="BAABHM010000020">
    <property type="protein sequence ID" value="GAA4714929.1"/>
    <property type="molecule type" value="Genomic_DNA"/>
</dbReference>
<gene>
    <name evidence="2" type="ORF">GCM10023198_42720</name>
</gene>
<keyword evidence="1" id="KW-1133">Transmembrane helix</keyword>
<evidence type="ECO:0008006" key="4">
    <source>
        <dbReference type="Google" id="ProtNLM"/>
    </source>
</evidence>
<reference evidence="3" key="1">
    <citation type="journal article" date="2019" name="Int. J. Syst. Evol. Microbiol.">
        <title>The Global Catalogue of Microorganisms (GCM) 10K type strain sequencing project: providing services to taxonomists for standard genome sequencing and annotation.</title>
        <authorList>
            <consortium name="The Broad Institute Genomics Platform"/>
            <consortium name="The Broad Institute Genome Sequencing Center for Infectious Disease"/>
            <person name="Wu L."/>
            <person name="Ma J."/>
        </authorList>
    </citation>
    <scope>NUCLEOTIDE SEQUENCE [LARGE SCALE GENOMIC DNA]</scope>
    <source>
        <strain evidence="3">JCM 17975</strain>
    </source>
</reference>
<keyword evidence="3" id="KW-1185">Reference proteome</keyword>
<proteinExistence type="predicted"/>
<comment type="caution">
    <text evidence="2">The sequence shown here is derived from an EMBL/GenBank/DDBJ whole genome shotgun (WGS) entry which is preliminary data.</text>
</comment>
<dbReference type="RefSeq" id="WP_253878221.1">
    <property type="nucleotide sequence ID" value="NZ_BAABHM010000020.1"/>
</dbReference>
<evidence type="ECO:0000256" key="1">
    <source>
        <dbReference type="SAM" id="Phobius"/>
    </source>
</evidence>